<dbReference type="RefSeq" id="WP_353946710.1">
    <property type="nucleotide sequence ID" value="NZ_CP159534.1"/>
</dbReference>
<evidence type="ECO:0000313" key="2">
    <source>
        <dbReference type="EMBL" id="XCJ75275.1"/>
    </source>
</evidence>
<accession>A0AAU8J497</accession>
<feature type="region of interest" description="Disordered" evidence="1">
    <location>
        <begin position="1"/>
        <end position="28"/>
    </location>
</feature>
<organism evidence="2">
    <name type="scientific">Streptomyces tabacisoli</name>
    <dbReference type="NCBI Taxonomy" id="3156398"/>
    <lineage>
        <taxon>Bacteria</taxon>
        <taxon>Bacillati</taxon>
        <taxon>Actinomycetota</taxon>
        <taxon>Actinomycetes</taxon>
        <taxon>Kitasatosporales</taxon>
        <taxon>Streptomycetaceae</taxon>
        <taxon>Streptomyces</taxon>
    </lineage>
</organism>
<dbReference type="KEGG" id="stac:ABII15_37240"/>
<proteinExistence type="predicted"/>
<name>A0AAU8J497_9ACTN</name>
<dbReference type="EMBL" id="CP159534">
    <property type="protein sequence ID" value="XCJ75275.1"/>
    <property type="molecule type" value="Genomic_DNA"/>
</dbReference>
<reference evidence="2" key="1">
    <citation type="submission" date="2024-06" db="EMBL/GenBank/DDBJ databases">
        <title>Streptomyces sp. strain HUAS MG91 genome sequences.</title>
        <authorList>
            <person name="Mo P."/>
        </authorList>
    </citation>
    <scope>NUCLEOTIDE SEQUENCE</scope>
    <source>
        <strain evidence="2">HUAS MG91</strain>
    </source>
</reference>
<dbReference type="AlphaFoldDB" id="A0AAU8J497"/>
<gene>
    <name evidence="2" type="ORF">ABII15_37240</name>
</gene>
<evidence type="ECO:0000256" key="1">
    <source>
        <dbReference type="SAM" id="MobiDB-lite"/>
    </source>
</evidence>
<protein>
    <submittedName>
        <fullName evidence="2">Uncharacterized protein</fullName>
    </submittedName>
</protein>
<sequence length="85" mass="8806">MTGPGAESPDGGSADEFPGIVVQRPAPGGGRRVTVGAVRLGIAHSDRDVIEFLRRAGLDDADQLVLGDSPAIQWRGGRAHEYGAV</sequence>